<keyword evidence="3" id="KW-1185">Reference proteome</keyword>
<evidence type="ECO:0000313" key="3">
    <source>
        <dbReference type="Proteomes" id="UP000067683"/>
    </source>
</evidence>
<gene>
    <name evidence="2" type="ORF">AUC31_14775</name>
</gene>
<dbReference type="STRING" id="200991.AUC31_14775"/>
<dbReference type="KEGG" id="prt:AUC31_14775"/>
<dbReference type="OrthoDB" id="2738838at2"/>
<accession>A0A0U2XHM0</accession>
<dbReference type="RefSeq" id="WP_058383085.1">
    <property type="nucleotide sequence ID" value="NZ_CP013659.2"/>
</dbReference>
<evidence type="ECO:0000313" key="2">
    <source>
        <dbReference type="EMBL" id="ALS76383.1"/>
    </source>
</evidence>
<dbReference type="Pfam" id="PF26353">
    <property type="entry name" value="YhfM"/>
    <property type="match status" value="1"/>
</dbReference>
<dbReference type="Proteomes" id="UP000067683">
    <property type="component" value="Chromosome"/>
</dbReference>
<sequence>MFAEAISRAEKVSGVADVVDPDFKVEFGEKEFYLWVSADYGSVMDEADTHTLYTMEEKHAEQLYSFLSAENFIIH</sequence>
<evidence type="ECO:0000259" key="1">
    <source>
        <dbReference type="Pfam" id="PF26353"/>
    </source>
</evidence>
<name>A0A0U2XHM0_9BACL</name>
<feature type="domain" description="YhfM-like" evidence="1">
    <location>
        <begin position="2"/>
        <end position="69"/>
    </location>
</feature>
<reference evidence="2" key="1">
    <citation type="submission" date="2016-01" db="EMBL/GenBank/DDBJ databases">
        <title>Complete genome of Planococcus rifietoensis type strain M8.</title>
        <authorList>
            <person name="See-Too W.S."/>
        </authorList>
    </citation>
    <scope>NUCLEOTIDE SEQUENCE [LARGE SCALE GENOMIC DNA]</scope>
    <source>
        <strain evidence="2">M8</strain>
    </source>
</reference>
<proteinExistence type="predicted"/>
<dbReference type="InterPro" id="IPR058780">
    <property type="entry name" value="YhfM-like_dom"/>
</dbReference>
<dbReference type="AlphaFoldDB" id="A0A0U2XHM0"/>
<organism evidence="2 3">
    <name type="scientific">Planococcus rifietoensis</name>
    <dbReference type="NCBI Taxonomy" id="200991"/>
    <lineage>
        <taxon>Bacteria</taxon>
        <taxon>Bacillati</taxon>
        <taxon>Bacillota</taxon>
        <taxon>Bacilli</taxon>
        <taxon>Bacillales</taxon>
        <taxon>Caryophanaceae</taxon>
        <taxon>Planococcus</taxon>
    </lineage>
</organism>
<protein>
    <recommendedName>
        <fullName evidence="1">YhfM-like domain-containing protein</fullName>
    </recommendedName>
</protein>
<dbReference type="EMBL" id="CP013659">
    <property type="protein sequence ID" value="ALS76383.1"/>
    <property type="molecule type" value="Genomic_DNA"/>
</dbReference>